<evidence type="ECO:0000259" key="7">
    <source>
        <dbReference type="Pfam" id="PF08281"/>
    </source>
</evidence>
<keyword evidence="5" id="KW-0804">Transcription</keyword>
<reference evidence="8 9" key="1">
    <citation type="submission" date="2018-10" db="EMBL/GenBank/DDBJ databases">
        <title>Genomic Encyclopedia of Archaeal and Bacterial Type Strains, Phase II (KMG-II): from individual species to whole genera.</title>
        <authorList>
            <person name="Goeker M."/>
        </authorList>
    </citation>
    <scope>NUCLEOTIDE SEQUENCE [LARGE SCALE GENOMIC DNA]</scope>
    <source>
        <strain evidence="8 9">DSM 14954</strain>
    </source>
</reference>
<dbReference type="EMBL" id="RBIL01000003">
    <property type="protein sequence ID" value="RKQ85061.1"/>
    <property type="molecule type" value="Genomic_DNA"/>
</dbReference>
<comment type="similarity">
    <text evidence="1">Belongs to the sigma-70 factor family. ECF subfamily.</text>
</comment>
<evidence type="ECO:0000256" key="1">
    <source>
        <dbReference type="ARBA" id="ARBA00010641"/>
    </source>
</evidence>
<name>A0A660KXN9_9ACTN</name>
<dbReference type="Gene3D" id="1.10.1740.10">
    <property type="match status" value="1"/>
</dbReference>
<dbReference type="InterPro" id="IPR013249">
    <property type="entry name" value="RNA_pol_sigma70_r4_t2"/>
</dbReference>
<accession>A0A660KXN9</accession>
<protein>
    <submittedName>
        <fullName evidence="8">RNA polymerase sigma-70 factor (ECF subfamily)</fullName>
    </submittedName>
</protein>
<dbReference type="Gene3D" id="1.10.10.10">
    <property type="entry name" value="Winged helix-like DNA-binding domain superfamily/Winged helix DNA-binding domain"/>
    <property type="match status" value="1"/>
</dbReference>
<dbReference type="PANTHER" id="PTHR43133:SF8">
    <property type="entry name" value="RNA POLYMERASE SIGMA FACTOR HI_1459-RELATED"/>
    <property type="match status" value="1"/>
</dbReference>
<evidence type="ECO:0000256" key="5">
    <source>
        <dbReference type="ARBA" id="ARBA00023163"/>
    </source>
</evidence>
<dbReference type="GO" id="GO:0003677">
    <property type="term" value="F:DNA binding"/>
    <property type="evidence" value="ECO:0007669"/>
    <property type="project" value="UniProtKB-KW"/>
</dbReference>
<evidence type="ECO:0000259" key="6">
    <source>
        <dbReference type="Pfam" id="PF04542"/>
    </source>
</evidence>
<dbReference type="InterPro" id="IPR013324">
    <property type="entry name" value="RNA_pol_sigma_r3/r4-like"/>
</dbReference>
<feature type="domain" description="RNA polymerase sigma-70 region 2" evidence="6">
    <location>
        <begin position="56"/>
        <end position="123"/>
    </location>
</feature>
<dbReference type="AlphaFoldDB" id="A0A660KXN9"/>
<dbReference type="InterPro" id="IPR013325">
    <property type="entry name" value="RNA_pol_sigma_r2"/>
</dbReference>
<keyword evidence="4" id="KW-0238">DNA-binding</keyword>
<evidence type="ECO:0000313" key="8">
    <source>
        <dbReference type="EMBL" id="RKQ85061.1"/>
    </source>
</evidence>
<dbReference type="RefSeq" id="WP_121258675.1">
    <property type="nucleotide sequence ID" value="NZ_RBIL01000003.1"/>
</dbReference>
<evidence type="ECO:0000256" key="3">
    <source>
        <dbReference type="ARBA" id="ARBA00023082"/>
    </source>
</evidence>
<keyword evidence="3" id="KW-0731">Sigma factor</keyword>
<dbReference type="Proteomes" id="UP000278962">
    <property type="component" value="Unassembled WGS sequence"/>
</dbReference>
<dbReference type="InterPro" id="IPR014284">
    <property type="entry name" value="RNA_pol_sigma-70_dom"/>
</dbReference>
<gene>
    <name evidence="8" type="ORF">C8N24_6695</name>
</gene>
<dbReference type="OrthoDB" id="261230at2"/>
<evidence type="ECO:0000256" key="2">
    <source>
        <dbReference type="ARBA" id="ARBA00023015"/>
    </source>
</evidence>
<keyword evidence="2" id="KW-0805">Transcription regulation</keyword>
<keyword evidence="9" id="KW-1185">Reference proteome</keyword>
<dbReference type="PANTHER" id="PTHR43133">
    <property type="entry name" value="RNA POLYMERASE ECF-TYPE SIGMA FACTO"/>
    <property type="match status" value="1"/>
</dbReference>
<dbReference type="Pfam" id="PF04542">
    <property type="entry name" value="Sigma70_r2"/>
    <property type="match status" value="1"/>
</dbReference>
<evidence type="ECO:0000256" key="4">
    <source>
        <dbReference type="ARBA" id="ARBA00023125"/>
    </source>
</evidence>
<feature type="domain" description="RNA polymerase sigma factor 70 region 4 type 2" evidence="7">
    <location>
        <begin position="148"/>
        <end position="200"/>
    </location>
</feature>
<dbReference type="InterPro" id="IPR036388">
    <property type="entry name" value="WH-like_DNA-bd_sf"/>
</dbReference>
<dbReference type="GO" id="GO:0016987">
    <property type="term" value="F:sigma factor activity"/>
    <property type="evidence" value="ECO:0007669"/>
    <property type="project" value="UniProtKB-KW"/>
</dbReference>
<dbReference type="InterPro" id="IPR039425">
    <property type="entry name" value="RNA_pol_sigma-70-like"/>
</dbReference>
<evidence type="ECO:0000313" key="9">
    <source>
        <dbReference type="Proteomes" id="UP000278962"/>
    </source>
</evidence>
<dbReference type="Pfam" id="PF08281">
    <property type="entry name" value="Sigma70_r4_2"/>
    <property type="match status" value="1"/>
</dbReference>
<sequence>MSSITYIHPAERAQSGVLTGKFRRTARLVDDEASNRAVLAAVARAKQGDREALRYLYVHYADHVYGYVTSIVRDEFEAEDVTQHLFSKLLTKLQKYEPREVPFSAWILRVARNVAVDHMRQRRAIPCEEVRELEPHHGDDESSRHLSLDLRQALQTLPEDQRQVVVMRHLVGLSPGEIAGRLGRSEPSIHGLHHRGRGALKSVLADMECGPTINQKVAA</sequence>
<proteinExistence type="inferred from homology"/>
<comment type="caution">
    <text evidence="8">The sequence shown here is derived from an EMBL/GenBank/DDBJ whole genome shotgun (WGS) entry which is preliminary data.</text>
</comment>
<organism evidence="8 9">
    <name type="scientific">Solirubrobacter pauli</name>
    <dbReference type="NCBI Taxonomy" id="166793"/>
    <lineage>
        <taxon>Bacteria</taxon>
        <taxon>Bacillati</taxon>
        <taxon>Actinomycetota</taxon>
        <taxon>Thermoleophilia</taxon>
        <taxon>Solirubrobacterales</taxon>
        <taxon>Solirubrobacteraceae</taxon>
        <taxon>Solirubrobacter</taxon>
    </lineage>
</organism>
<dbReference type="GO" id="GO:0006352">
    <property type="term" value="P:DNA-templated transcription initiation"/>
    <property type="evidence" value="ECO:0007669"/>
    <property type="project" value="InterPro"/>
</dbReference>
<dbReference type="CDD" id="cd06171">
    <property type="entry name" value="Sigma70_r4"/>
    <property type="match status" value="1"/>
</dbReference>
<dbReference type="NCBIfam" id="TIGR02937">
    <property type="entry name" value="sigma70-ECF"/>
    <property type="match status" value="1"/>
</dbReference>
<dbReference type="SUPFAM" id="SSF88659">
    <property type="entry name" value="Sigma3 and sigma4 domains of RNA polymerase sigma factors"/>
    <property type="match status" value="1"/>
</dbReference>
<dbReference type="SUPFAM" id="SSF88946">
    <property type="entry name" value="Sigma2 domain of RNA polymerase sigma factors"/>
    <property type="match status" value="1"/>
</dbReference>
<dbReference type="InterPro" id="IPR007627">
    <property type="entry name" value="RNA_pol_sigma70_r2"/>
</dbReference>